<evidence type="ECO:0000313" key="2">
    <source>
        <dbReference type="Proteomes" id="UP000015105"/>
    </source>
</evidence>
<protein>
    <submittedName>
        <fullName evidence="1">Uncharacterized protein</fullName>
    </submittedName>
</protein>
<reference evidence="1" key="3">
    <citation type="journal article" date="2017" name="Nature">
        <title>Genome sequence of the progenitor of the wheat D genome Aegilops tauschii.</title>
        <authorList>
            <person name="Luo M.C."/>
            <person name="Gu Y.Q."/>
            <person name="Puiu D."/>
            <person name="Wang H."/>
            <person name="Twardziok S.O."/>
            <person name="Deal K.R."/>
            <person name="Huo N."/>
            <person name="Zhu T."/>
            <person name="Wang L."/>
            <person name="Wang Y."/>
            <person name="McGuire P.E."/>
            <person name="Liu S."/>
            <person name="Long H."/>
            <person name="Ramasamy R.K."/>
            <person name="Rodriguez J.C."/>
            <person name="Van S.L."/>
            <person name="Yuan L."/>
            <person name="Wang Z."/>
            <person name="Xia Z."/>
            <person name="Xiao L."/>
            <person name="Anderson O.D."/>
            <person name="Ouyang S."/>
            <person name="Liang Y."/>
            <person name="Zimin A.V."/>
            <person name="Pertea G."/>
            <person name="Qi P."/>
            <person name="Bennetzen J.L."/>
            <person name="Dai X."/>
            <person name="Dawson M.W."/>
            <person name="Muller H.G."/>
            <person name="Kugler K."/>
            <person name="Rivarola-Duarte L."/>
            <person name="Spannagl M."/>
            <person name="Mayer K.F.X."/>
            <person name="Lu F.H."/>
            <person name="Bevan M.W."/>
            <person name="Leroy P."/>
            <person name="Li P."/>
            <person name="You F.M."/>
            <person name="Sun Q."/>
            <person name="Liu Z."/>
            <person name="Lyons E."/>
            <person name="Wicker T."/>
            <person name="Salzberg S.L."/>
            <person name="Devos K.M."/>
            <person name="Dvorak J."/>
        </authorList>
    </citation>
    <scope>NUCLEOTIDE SEQUENCE [LARGE SCALE GENOMIC DNA]</scope>
    <source>
        <strain evidence="1">cv. AL8/78</strain>
    </source>
</reference>
<organism evidence="1 2">
    <name type="scientific">Aegilops tauschii subsp. strangulata</name>
    <name type="common">Goatgrass</name>
    <dbReference type="NCBI Taxonomy" id="200361"/>
    <lineage>
        <taxon>Eukaryota</taxon>
        <taxon>Viridiplantae</taxon>
        <taxon>Streptophyta</taxon>
        <taxon>Embryophyta</taxon>
        <taxon>Tracheophyta</taxon>
        <taxon>Spermatophyta</taxon>
        <taxon>Magnoliopsida</taxon>
        <taxon>Liliopsida</taxon>
        <taxon>Poales</taxon>
        <taxon>Poaceae</taxon>
        <taxon>BOP clade</taxon>
        <taxon>Pooideae</taxon>
        <taxon>Triticodae</taxon>
        <taxon>Triticeae</taxon>
        <taxon>Triticinae</taxon>
        <taxon>Aegilops</taxon>
    </lineage>
</organism>
<dbReference type="AlphaFoldDB" id="A0A453NEQ9"/>
<dbReference type="Proteomes" id="UP000015105">
    <property type="component" value="Chromosome 6D"/>
</dbReference>
<accession>A0A453NEQ9</accession>
<reference evidence="2" key="1">
    <citation type="journal article" date="2014" name="Science">
        <title>Ancient hybridizations among the ancestral genomes of bread wheat.</title>
        <authorList>
            <consortium name="International Wheat Genome Sequencing Consortium,"/>
            <person name="Marcussen T."/>
            <person name="Sandve S.R."/>
            <person name="Heier L."/>
            <person name="Spannagl M."/>
            <person name="Pfeifer M."/>
            <person name="Jakobsen K.S."/>
            <person name="Wulff B.B."/>
            <person name="Steuernagel B."/>
            <person name="Mayer K.F."/>
            <person name="Olsen O.A."/>
        </authorList>
    </citation>
    <scope>NUCLEOTIDE SEQUENCE [LARGE SCALE GENOMIC DNA]</scope>
    <source>
        <strain evidence="2">cv. AL8/78</strain>
    </source>
</reference>
<dbReference type="EnsemblPlants" id="AET6Gv20352300.6">
    <property type="protein sequence ID" value="AET6Gv20352300.6"/>
    <property type="gene ID" value="AET6Gv20352300"/>
</dbReference>
<reference evidence="1" key="4">
    <citation type="submission" date="2019-03" db="UniProtKB">
        <authorList>
            <consortium name="EnsemblPlants"/>
        </authorList>
    </citation>
    <scope>IDENTIFICATION</scope>
</reference>
<sequence>ESGLLLDVVVGKGAAVLQLLAGEDKALLVRGNALLVLDLGLDVVDGVRRLHLKGDGLARECLHKDLHLQRRITDRMVSIKEADQANSQ</sequence>
<evidence type="ECO:0000313" key="1">
    <source>
        <dbReference type="EnsemblPlants" id="AET6Gv20352300.6"/>
    </source>
</evidence>
<name>A0A453NEQ9_AEGTS</name>
<keyword evidence="2" id="KW-1185">Reference proteome</keyword>
<dbReference type="Gramene" id="AET6Gv20352300.6">
    <property type="protein sequence ID" value="AET6Gv20352300.6"/>
    <property type="gene ID" value="AET6Gv20352300"/>
</dbReference>
<reference evidence="2" key="2">
    <citation type="journal article" date="2017" name="Nat. Plants">
        <title>The Aegilops tauschii genome reveals multiple impacts of transposons.</title>
        <authorList>
            <person name="Zhao G."/>
            <person name="Zou C."/>
            <person name="Li K."/>
            <person name="Wang K."/>
            <person name="Li T."/>
            <person name="Gao L."/>
            <person name="Zhang X."/>
            <person name="Wang H."/>
            <person name="Yang Z."/>
            <person name="Liu X."/>
            <person name="Jiang W."/>
            <person name="Mao L."/>
            <person name="Kong X."/>
            <person name="Jiao Y."/>
            <person name="Jia J."/>
        </authorList>
    </citation>
    <scope>NUCLEOTIDE SEQUENCE [LARGE SCALE GENOMIC DNA]</scope>
    <source>
        <strain evidence="2">cv. AL8/78</strain>
    </source>
</reference>
<reference evidence="1" key="5">
    <citation type="journal article" date="2021" name="G3 (Bethesda)">
        <title>Aegilops tauschii genome assembly Aet v5.0 features greater sequence contiguity and improved annotation.</title>
        <authorList>
            <person name="Wang L."/>
            <person name="Zhu T."/>
            <person name="Rodriguez J.C."/>
            <person name="Deal K.R."/>
            <person name="Dubcovsky J."/>
            <person name="McGuire P.E."/>
            <person name="Lux T."/>
            <person name="Spannagl M."/>
            <person name="Mayer K.F.X."/>
            <person name="Baldrich P."/>
            <person name="Meyers B.C."/>
            <person name="Huo N."/>
            <person name="Gu Y.Q."/>
            <person name="Zhou H."/>
            <person name="Devos K.M."/>
            <person name="Bennetzen J.L."/>
            <person name="Unver T."/>
            <person name="Budak H."/>
            <person name="Gulick P.J."/>
            <person name="Galiba G."/>
            <person name="Kalapos B."/>
            <person name="Nelson D.R."/>
            <person name="Li P."/>
            <person name="You F.M."/>
            <person name="Luo M.C."/>
            <person name="Dvorak J."/>
        </authorList>
    </citation>
    <scope>NUCLEOTIDE SEQUENCE [LARGE SCALE GENOMIC DNA]</scope>
    <source>
        <strain evidence="1">cv. AL8/78</strain>
    </source>
</reference>
<proteinExistence type="predicted"/>